<dbReference type="PANTHER" id="PTHR46782">
    <property type="entry name" value="OS01G0757700 PROTEIN"/>
    <property type="match status" value="1"/>
</dbReference>
<dbReference type="NCBIfam" id="TIGR00756">
    <property type="entry name" value="PPR"/>
    <property type="match status" value="1"/>
</dbReference>
<reference evidence="5" key="1">
    <citation type="submission" date="2013-01" db="EMBL/GenBank/DDBJ databases">
        <title>Draft Genome Sequence of a Mulberry Tree, Morus notabilis C.K. Schneid.</title>
        <authorList>
            <person name="He N."/>
            <person name="Zhao S."/>
        </authorList>
    </citation>
    <scope>NUCLEOTIDE SEQUENCE</scope>
</reference>
<feature type="repeat" description="PPR" evidence="2">
    <location>
        <begin position="123"/>
        <end position="157"/>
    </location>
</feature>
<dbReference type="PANTHER" id="PTHR46782:SF1">
    <property type="entry name" value="OS01G0757700 PROTEIN"/>
    <property type="match status" value="1"/>
</dbReference>
<feature type="repeat" description="PPR" evidence="2">
    <location>
        <begin position="159"/>
        <end position="193"/>
    </location>
</feature>
<organism evidence="4 5">
    <name type="scientific">Morus notabilis</name>
    <dbReference type="NCBI Taxonomy" id="981085"/>
    <lineage>
        <taxon>Eukaryota</taxon>
        <taxon>Viridiplantae</taxon>
        <taxon>Streptophyta</taxon>
        <taxon>Embryophyta</taxon>
        <taxon>Tracheophyta</taxon>
        <taxon>Spermatophyta</taxon>
        <taxon>Magnoliopsida</taxon>
        <taxon>eudicotyledons</taxon>
        <taxon>Gunneridae</taxon>
        <taxon>Pentapetalae</taxon>
        <taxon>rosids</taxon>
        <taxon>fabids</taxon>
        <taxon>Rosales</taxon>
        <taxon>Moraceae</taxon>
        <taxon>Moreae</taxon>
        <taxon>Morus</taxon>
    </lineage>
</organism>
<name>W9RS44_9ROSA</name>
<evidence type="ECO:0008006" key="6">
    <source>
        <dbReference type="Google" id="ProtNLM"/>
    </source>
</evidence>
<keyword evidence="5" id="KW-1185">Reference proteome</keyword>
<evidence type="ECO:0000313" key="5">
    <source>
        <dbReference type="Proteomes" id="UP000030645"/>
    </source>
</evidence>
<keyword evidence="1" id="KW-0677">Repeat</keyword>
<dbReference type="Pfam" id="PF01535">
    <property type="entry name" value="PPR"/>
    <property type="match status" value="2"/>
</dbReference>
<feature type="compositionally biased region" description="Acidic residues" evidence="3">
    <location>
        <begin position="280"/>
        <end position="305"/>
    </location>
</feature>
<dbReference type="InterPro" id="IPR011990">
    <property type="entry name" value="TPR-like_helical_dom_sf"/>
</dbReference>
<dbReference type="Gene3D" id="1.25.40.10">
    <property type="entry name" value="Tetratricopeptide repeat domain"/>
    <property type="match status" value="1"/>
</dbReference>
<dbReference type="STRING" id="981085.W9RS44"/>
<accession>W9RS44</accession>
<feature type="compositionally biased region" description="Basic and acidic residues" evidence="3">
    <location>
        <begin position="247"/>
        <end position="265"/>
    </location>
</feature>
<dbReference type="Proteomes" id="UP000030645">
    <property type="component" value="Unassembled WGS sequence"/>
</dbReference>
<evidence type="ECO:0000256" key="2">
    <source>
        <dbReference type="PROSITE-ProRule" id="PRU00708"/>
    </source>
</evidence>
<dbReference type="PROSITE" id="PS51375">
    <property type="entry name" value="PPR"/>
    <property type="match status" value="2"/>
</dbReference>
<dbReference type="InterPro" id="IPR044646">
    <property type="entry name" value="EMB1417-like"/>
</dbReference>
<evidence type="ECO:0000256" key="1">
    <source>
        <dbReference type="ARBA" id="ARBA00022737"/>
    </source>
</evidence>
<evidence type="ECO:0000256" key="3">
    <source>
        <dbReference type="SAM" id="MobiDB-lite"/>
    </source>
</evidence>
<dbReference type="InterPro" id="IPR002885">
    <property type="entry name" value="PPR_rpt"/>
</dbReference>
<gene>
    <name evidence="4" type="ORF">L484_014222</name>
</gene>
<dbReference type="AlphaFoldDB" id="W9RS44"/>
<dbReference type="OrthoDB" id="730418at2759"/>
<feature type="region of interest" description="Disordered" evidence="3">
    <location>
        <begin position="247"/>
        <end position="305"/>
    </location>
</feature>
<dbReference type="KEGG" id="mnt:21397370"/>
<dbReference type="eggNOG" id="ENOG502QXIB">
    <property type="taxonomic scope" value="Eukaryota"/>
</dbReference>
<protein>
    <recommendedName>
        <fullName evidence="6">Pentatricopeptide repeat-containing protein</fullName>
    </recommendedName>
</protein>
<evidence type="ECO:0000313" key="4">
    <source>
        <dbReference type="EMBL" id="EXC05953.1"/>
    </source>
</evidence>
<sequence>MLALRCFPPVIRGLESLQIARSKTRSSVVVCAAKGPRPRYARVWKTNKRIGTVSKSAKFVQSIKELSNVKEEVYGALDSLIAWELEFPLITVKKAIKTLEEQKEWKRIIQVTKWMLSKGQGKTMGTYFILLNALAEDGRLEEAEELWTKLFSENLESTPRNFFNKMISIYYHRRMHDQMFEIFADMEELGIRPNVSIVTMVGKVFLELGMLDKHKKLKRKYPLPKWEYRYIRGKRIRIRAKDLAKYDGDTDRGVSKDEESEHGSDEPLDIAESSPNGSDAESEEVDPESNDVFEEAEMSTDESQS</sequence>
<proteinExistence type="predicted"/>
<dbReference type="EMBL" id="KE345548">
    <property type="protein sequence ID" value="EXC05953.1"/>
    <property type="molecule type" value="Genomic_DNA"/>
</dbReference>